<comment type="caution">
    <text evidence="2">The sequence shown here is derived from an EMBL/GenBank/DDBJ whole genome shotgun (WGS) entry which is preliminary data.</text>
</comment>
<dbReference type="InterPro" id="IPR037696">
    <property type="entry name" value="CCDC77"/>
</dbReference>
<dbReference type="PANTHER" id="PTHR22091:SF1">
    <property type="entry name" value="COILED-COIL DOMAIN-CONTAINING PROTEIN 77"/>
    <property type="match status" value="1"/>
</dbReference>
<evidence type="ECO:0000313" key="3">
    <source>
        <dbReference type="Proteomes" id="UP000593567"/>
    </source>
</evidence>
<sequence>MEYFNIEIDMNKSALSSFAKSLRFADSLVENSEDVTFNDCSSLNLDDDDDGSPDIPDVNERLAYLKPSRQLLEFYRKKFAEQDCEHASLVDMLEGYKHTYAKQHGIEWNLRQREEEISELQKALSEIQVSLFQEREQVLRLYAENDRYKIKDLSSRRVIKQLLEEGGHKIEEESTNFVPDLRKKGRATTVTKSRKLDNYQLVVNSQPPGEDDRVAREALHSQIENLQEKLESRTRDFKELIESKLQERQKLSEEYYYLSEKDMDKVKTATEKLYKTQELLYLSAEDILSLRQQARAQEREWMVQKDKLLRELDSVKERLHIDQPTQTKKVVLNVSNKDADASHRQQQELQKLREDVAYAQHFQEMYREQVISLEDDLARLREQDDLKSDDFNDKVGKIGQRYKIMKTRFEDLEKRRNLEVEGFKNDIKALRKRLKDMQQQLFKVTLSKAESLLDESRPPDLDLAVLKNIRSTAKHNTKIKGGLNNLKLRIHELEKLSQGY</sequence>
<dbReference type="PANTHER" id="PTHR22091">
    <property type="entry name" value="COILED-COIL DOMAIN-CONTAINING PROTEIN 77"/>
    <property type="match status" value="1"/>
</dbReference>
<gene>
    <name evidence="2" type="ORF">EB796_023065</name>
</gene>
<evidence type="ECO:0000256" key="1">
    <source>
        <dbReference type="SAM" id="Coils"/>
    </source>
</evidence>
<dbReference type="GO" id="GO:0005813">
    <property type="term" value="C:centrosome"/>
    <property type="evidence" value="ECO:0007669"/>
    <property type="project" value="TreeGrafter"/>
</dbReference>
<evidence type="ECO:0000313" key="2">
    <source>
        <dbReference type="EMBL" id="KAF6018630.1"/>
    </source>
</evidence>
<name>A0A7J7IXN4_BUGNE</name>
<organism evidence="2 3">
    <name type="scientific">Bugula neritina</name>
    <name type="common">Brown bryozoan</name>
    <name type="synonym">Sertularia neritina</name>
    <dbReference type="NCBI Taxonomy" id="10212"/>
    <lineage>
        <taxon>Eukaryota</taxon>
        <taxon>Metazoa</taxon>
        <taxon>Spiralia</taxon>
        <taxon>Lophotrochozoa</taxon>
        <taxon>Bryozoa</taxon>
        <taxon>Gymnolaemata</taxon>
        <taxon>Cheilostomatida</taxon>
        <taxon>Flustrina</taxon>
        <taxon>Buguloidea</taxon>
        <taxon>Bugulidae</taxon>
        <taxon>Bugula</taxon>
    </lineage>
</organism>
<feature type="coiled-coil region" evidence="1">
    <location>
        <begin position="216"/>
        <end position="243"/>
    </location>
</feature>
<accession>A0A7J7IXN4</accession>
<dbReference type="EMBL" id="VXIV02003289">
    <property type="protein sequence ID" value="KAF6018630.1"/>
    <property type="molecule type" value="Genomic_DNA"/>
</dbReference>
<dbReference type="AlphaFoldDB" id="A0A7J7IXN4"/>
<dbReference type="Proteomes" id="UP000593567">
    <property type="component" value="Unassembled WGS sequence"/>
</dbReference>
<keyword evidence="3" id="KW-1185">Reference proteome</keyword>
<protein>
    <submittedName>
        <fullName evidence="2">CCDC77</fullName>
    </submittedName>
</protein>
<dbReference type="OrthoDB" id="191169at2759"/>
<reference evidence="2" key="1">
    <citation type="submission" date="2020-06" db="EMBL/GenBank/DDBJ databases">
        <title>Draft genome of Bugula neritina, a colonial animal packing powerful symbionts and potential medicines.</title>
        <authorList>
            <person name="Rayko M."/>
        </authorList>
    </citation>
    <scope>NUCLEOTIDE SEQUENCE [LARGE SCALE GENOMIC DNA]</scope>
    <source>
        <strain evidence="2">Kwan_BN1</strain>
    </source>
</reference>
<proteinExistence type="predicted"/>
<keyword evidence="1" id="KW-0175">Coiled coil</keyword>